<dbReference type="GO" id="GO:0004106">
    <property type="term" value="F:chorismate mutase activity"/>
    <property type="evidence" value="ECO:0007669"/>
    <property type="project" value="UniProtKB-EC"/>
</dbReference>
<dbReference type="PANTHER" id="PTHR38041">
    <property type="entry name" value="CHORISMATE MUTASE"/>
    <property type="match status" value="1"/>
</dbReference>
<sequence length="112" mass="12278">MAKPLSREEALAEIDRLRHGIDCIDAALVYMVAERFRCTGEIGAIKARAALPPVDEAREGRQKARLAKLAAEAGLSPDVVEGLFRYMTTEAVRRHREIAARTQQATPPAKPA</sequence>
<dbReference type="PROSITE" id="PS51168">
    <property type="entry name" value="CHORISMATE_MUT_2"/>
    <property type="match status" value="1"/>
</dbReference>
<accession>A0A4Y6UAS4</accession>
<evidence type="ECO:0000313" key="4">
    <source>
        <dbReference type="EMBL" id="QDH14244.1"/>
    </source>
</evidence>
<dbReference type="InterPro" id="IPR002701">
    <property type="entry name" value="CM_II_prokaryot"/>
</dbReference>
<dbReference type="InterPro" id="IPR036263">
    <property type="entry name" value="Chorismate_II_sf"/>
</dbReference>
<evidence type="ECO:0000256" key="1">
    <source>
        <dbReference type="ARBA" id="ARBA00012404"/>
    </source>
</evidence>
<reference evidence="4 5" key="1">
    <citation type="submission" date="2019-03" db="EMBL/GenBank/DDBJ databases">
        <title>The complete genome sequence of Swingsia_sp. F3b2 LMG30590(T).</title>
        <authorList>
            <person name="Chua K.-O."/>
            <person name="Chan K.-G."/>
            <person name="See-Too W.-S."/>
        </authorList>
    </citation>
    <scope>NUCLEOTIDE SEQUENCE [LARGE SCALE GENOMIC DNA]</scope>
    <source>
        <strain evidence="4 5">F3b2</strain>
    </source>
</reference>
<organism evidence="4 5">
    <name type="scientific">Formicincola oecophyllae</name>
    <dbReference type="NCBI Taxonomy" id="2558361"/>
    <lineage>
        <taxon>Bacteria</taxon>
        <taxon>Pseudomonadati</taxon>
        <taxon>Pseudomonadota</taxon>
        <taxon>Alphaproteobacteria</taxon>
        <taxon>Acetobacterales</taxon>
        <taxon>Acetobacteraceae</taxon>
        <taxon>Formicincola</taxon>
    </lineage>
</organism>
<gene>
    <name evidence="4" type="ORF">E3E12_00315</name>
</gene>
<dbReference type="PANTHER" id="PTHR38041:SF1">
    <property type="entry name" value="CHORISMATE MUTASE"/>
    <property type="match status" value="1"/>
</dbReference>
<protein>
    <recommendedName>
        <fullName evidence="1">chorismate mutase</fullName>
        <ecNumber evidence="1">5.4.99.5</ecNumber>
    </recommendedName>
</protein>
<evidence type="ECO:0000259" key="3">
    <source>
        <dbReference type="PROSITE" id="PS51168"/>
    </source>
</evidence>
<dbReference type="InterPro" id="IPR051331">
    <property type="entry name" value="Chorismate_mutase-related"/>
</dbReference>
<feature type="domain" description="Chorismate mutase" evidence="3">
    <location>
        <begin position="8"/>
        <end position="99"/>
    </location>
</feature>
<dbReference type="EC" id="5.4.99.5" evidence="1"/>
<dbReference type="GO" id="GO:0009697">
    <property type="term" value="P:salicylic acid biosynthetic process"/>
    <property type="evidence" value="ECO:0007669"/>
    <property type="project" value="TreeGrafter"/>
</dbReference>
<evidence type="ECO:0000256" key="2">
    <source>
        <dbReference type="ARBA" id="ARBA00023235"/>
    </source>
</evidence>
<proteinExistence type="predicted"/>
<dbReference type="AlphaFoldDB" id="A0A4Y6UAS4"/>
<name>A0A4Y6UAS4_9PROT</name>
<dbReference type="EMBL" id="CP038231">
    <property type="protein sequence ID" value="QDH14244.1"/>
    <property type="molecule type" value="Genomic_DNA"/>
</dbReference>
<dbReference type="GO" id="GO:0046417">
    <property type="term" value="P:chorismate metabolic process"/>
    <property type="evidence" value="ECO:0007669"/>
    <property type="project" value="InterPro"/>
</dbReference>
<dbReference type="InterPro" id="IPR036979">
    <property type="entry name" value="CM_dom_sf"/>
</dbReference>
<dbReference type="OrthoDB" id="3267837at2"/>
<dbReference type="Gene3D" id="1.20.59.10">
    <property type="entry name" value="Chorismate mutase"/>
    <property type="match status" value="1"/>
</dbReference>
<evidence type="ECO:0000313" key="5">
    <source>
        <dbReference type="Proteomes" id="UP000318709"/>
    </source>
</evidence>
<dbReference type="SMART" id="SM00830">
    <property type="entry name" value="CM_2"/>
    <property type="match status" value="1"/>
</dbReference>
<dbReference type="Pfam" id="PF01817">
    <property type="entry name" value="CM_2"/>
    <property type="match status" value="1"/>
</dbReference>
<dbReference type="SUPFAM" id="SSF48600">
    <property type="entry name" value="Chorismate mutase II"/>
    <property type="match status" value="1"/>
</dbReference>
<dbReference type="Proteomes" id="UP000318709">
    <property type="component" value="Chromosome"/>
</dbReference>
<dbReference type="KEGG" id="swf:E3E12_00315"/>
<keyword evidence="5" id="KW-1185">Reference proteome</keyword>
<keyword evidence="2 4" id="KW-0413">Isomerase</keyword>